<dbReference type="InterPro" id="IPR009594">
    <property type="entry name" value="Tscrpt_reg_HTH_AraC_N"/>
</dbReference>
<dbReference type="Pfam" id="PF12833">
    <property type="entry name" value="HTH_18"/>
    <property type="match status" value="1"/>
</dbReference>
<comment type="caution">
    <text evidence="4">The sequence shown here is derived from an EMBL/GenBank/DDBJ whole genome shotgun (WGS) entry which is preliminary data.</text>
</comment>
<evidence type="ECO:0000313" key="5">
    <source>
        <dbReference type="Proteomes" id="UP001161406"/>
    </source>
</evidence>
<keyword evidence="5" id="KW-1185">Reference proteome</keyword>
<keyword evidence="2" id="KW-0804">Transcription</keyword>
<dbReference type="PROSITE" id="PS01124">
    <property type="entry name" value="HTH_ARAC_FAMILY_2"/>
    <property type="match status" value="1"/>
</dbReference>
<evidence type="ECO:0000259" key="3">
    <source>
        <dbReference type="PROSITE" id="PS01124"/>
    </source>
</evidence>
<protein>
    <submittedName>
        <fullName evidence="4">AraC family transcriptional regulator</fullName>
    </submittedName>
</protein>
<dbReference type="SMART" id="SM00342">
    <property type="entry name" value="HTH_ARAC"/>
    <property type="match status" value="1"/>
</dbReference>
<dbReference type="Proteomes" id="UP001161406">
    <property type="component" value="Unassembled WGS sequence"/>
</dbReference>
<dbReference type="Pfam" id="PF06719">
    <property type="entry name" value="AraC_N"/>
    <property type="match status" value="1"/>
</dbReference>
<dbReference type="PANTHER" id="PTHR43436">
    <property type="entry name" value="ARAC-FAMILY TRANSCRIPTIONAL REGULATOR"/>
    <property type="match status" value="1"/>
</dbReference>
<reference evidence="4" key="1">
    <citation type="journal article" date="2014" name="Int. J. Syst. Evol. Microbiol.">
        <title>Complete genome of a new Firmicutes species belonging to the dominant human colonic microbiota ('Ruminococcus bicirculans') reveals two chromosomes and a selective capacity to utilize plant glucans.</title>
        <authorList>
            <consortium name="NISC Comparative Sequencing Program"/>
            <person name="Wegmann U."/>
            <person name="Louis P."/>
            <person name="Goesmann A."/>
            <person name="Henrissat B."/>
            <person name="Duncan S.H."/>
            <person name="Flint H.J."/>
        </authorList>
    </citation>
    <scope>NUCLEOTIDE SEQUENCE</scope>
    <source>
        <strain evidence="4">NBRC 103855</strain>
    </source>
</reference>
<dbReference type="RefSeq" id="WP_284394364.1">
    <property type="nucleotide sequence ID" value="NZ_BSNG01000004.1"/>
</dbReference>
<proteinExistence type="predicted"/>
<dbReference type="PANTHER" id="PTHR43436:SF1">
    <property type="entry name" value="TRANSCRIPTIONAL REGULATORY PROTEIN"/>
    <property type="match status" value="1"/>
</dbReference>
<reference evidence="4" key="2">
    <citation type="submission" date="2023-01" db="EMBL/GenBank/DDBJ databases">
        <title>Draft genome sequence of Devosia yakushimensis strain NBRC 103855.</title>
        <authorList>
            <person name="Sun Q."/>
            <person name="Mori K."/>
        </authorList>
    </citation>
    <scope>NUCLEOTIDE SEQUENCE</scope>
    <source>
        <strain evidence="4">NBRC 103855</strain>
    </source>
</reference>
<dbReference type="SUPFAM" id="SSF46689">
    <property type="entry name" value="Homeodomain-like"/>
    <property type="match status" value="2"/>
</dbReference>
<evidence type="ECO:0000256" key="1">
    <source>
        <dbReference type="ARBA" id="ARBA00023015"/>
    </source>
</evidence>
<sequence>MTDLEDIRAIALRHAGHHNAAIPRLHIYCIDTPTNAAGLIYEPVVCLVLQGRKRTFIGDGVLEYGAGECMVVAAEVTAMGQVCEASTDEPYLALNLYLDPAVISAILLDMNGPAEPAIRSGFGVSKAGPTLLEAWRRFASLLDSPDEIRVMASHLEHELMFRLLMGQQGALLRQIAGADTRLSHIRRAMAWIRQHYAEHLSIDAMAAVAGMSVSVFHRRFKAVTSVSPLQYQKHIRLHEARRRLVTEHAEAATVGYRVGYESASQFSREYKRLFGAPPRRDADTLQTIVEPEP</sequence>
<evidence type="ECO:0000313" key="4">
    <source>
        <dbReference type="EMBL" id="GLQ12417.1"/>
    </source>
</evidence>
<name>A0ABQ5UM35_9HYPH</name>
<dbReference type="EMBL" id="BSNG01000004">
    <property type="protein sequence ID" value="GLQ12417.1"/>
    <property type="molecule type" value="Genomic_DNA"/>
</dbReference>
<accession>A0ABQ5UM35</accession>
<dbReference type="Gene3D" id="1.10.10.60">
    <property type="entry name" value="Homeodomain-like"/>
    <property type="match status" value="2"/>
</dbReference>
<organism evidence="4 5">
    <name type="scientific">Devosia yakushimensis</name>
    <dbReference type="NCBI Taxonomy" id="470028"/>
    <lineage>
        <taxon>Bacteria</taxon>
        <taxon>Pseudomonadati</taxon>
        <taxon>Pseudomonadota</taxon>
        <taxon>Alphaproteobacteria</taxon>
        <taxon>Hyphomicrobiales</taxon>
        <taxon>Devosiaceae</taxon>
        <taxon>Devosia</taxon>
    </lineage>
</organism>
<gene>
    <name evidence="4" type="ORF">GCM10007913_43500</name>
</gene>
<dbReference type="InterPro" id="IPR018060">
    <property type="entry name" value="HTH_AraC"/>
</dbReference>
<feature type="domain" description="HTH araC/xylS-type" evidence="3">
    <location>
        <begin position="186"/>
        <end position="284"/>
    </location>
</feature>
<dbReference type="InterPro" id="IPR009057">
    <property type="entry name" value="Homeodomain-like_sf"/>
</dbReference>
<evidence type="ECO:0000256" key="2">
    <source>
        <dbReference type="ARBA" id="ARBA00023163"/>
    </source>
</evidence>
<keyword evidence="1" id="KW-0805">Transcription regulation</keyword>